<protein>
    <submittedName>
        <fullName evidence="1">Uncharacterized protein</fullName>
    </submittedName>
</protein>
<dbReference type="EMBL" id="GBRH01217435">
    <property type="protein sequence ID" value="JAD80460.1"/>
    <property type="molecule type" value="Transcribed_RNA"/>
</dbReference>
<evidence type="ECO:0000313" key="1">
    <source>
        <dbReference type="EMBL" id="JAD80460.1"/>
    </source>
</evidence>
<accession>A0A0A9D480</accession>
<reference evidence="1" key="1">
    <citation type="submission" date="2014-09" db="EMBL/GenBank/DDBJ databases">
        <authorList>
            <person name="Magalhaes I.L.F."/>
            <person name="Oliveira U."/>
            <person name="Santos F.R."/>
            <person name="Vidigal T.H.D.A."/>
            <person name="Brescovit A.D."/>
            <person name="Santos A.J."/>
        </authorList>
    </citation>
    <scope>NUCLEOTIDE SEQUENCE</scope>
    <source>
        <tissue evidence="1">Shoot tissue taken approximately 20 cm above the soil surface</tissue>
    </source>
</reference>
<dbReference type="AlphaFoldDB" id="A0A0A9D480"/>
<reference evidence="1" key="2">
    <citation type="journal article" date="2015" name="Data Brief">
        <title>Shoot transcriptome of the giant reed, Arundo donax.</title>
        <authorList>
            <person name="Barrero R.A."/>
            <person name="Guerrero F.D."/>
            <person name="Moolhuijzen P."/>
            <person name="Goolsby J.A."/>
            <person name="Tidwell J."/>
            <person name="Bellgard S.E."/>
            <person name="Bellgard M.I."/>
        </authorList>
    </citation>
    <scope>NUCLEOTIDE SEQUENCE</scope>
    <source>
        <tissue evidence="1">Shoot tissue taken approximately 20 cm above the soil surface</tissue>
    </source>
</reference>
<proteinExistence type="predicted"/>
<name>A0A0A9D480_ARUDO</name>
<organism evidence="1">
    <name type="scientific">Arundo donax</name>
    <name type="common">Giant reed</name>
    <name type="synonym">Donax arundinaceus</name>
    <dbReference type="NCBI Taxonomy" id="35708"/>
    <lineage>
        <taxon>Eukaryota</taxon>
        <taxon>Viridiplantae</taxon>
        <taxon>Streptophyta</taxon>
        <taxon>Embryophyta</taxon>
        <taxon>Tracheophyta</taxon>
        <taxon>Spermatophyta</taxon>
        <taxon>Magnoliopsida</taxon>
        <taxon>Liliopsida</taxon>
        <taxon>Poales</taxon>
        <taxon>Poaceae</taxon>
        <taxon>PACMAD clade</taxon>
        <taxon>Arundinoideae</taxon>
        <taxon>Arundineae</taxon>
        <taxon>Arundo</taxon>
    </lineage>
</organism>
<sequence length="36" mass="4250">MDRKKTVLHCCSVPIVKNEILLKERRISWFLCACCL</sequence>